<sequence length="53" mass="6532">MIFFSFIDYLYLYSFIFISVIYVNFLILKFYFNINTVVYNCVIRFIMFKLPSS</sequence>
<accession>A0A397U1U0</accession>
<keyword evidence="1" id="KW-0812">Transmembrane</keyword>
<protein>
    <submittedName>
        <fullName evidence="2">Uncharacterized protein</fullName>
    </submittedName>
</protein>
<keyword evidence="1" id="KW-0472">Membrane</keyword>
<dbReference type="Proteomes" id="UP000266673">
    <property type="component" value="Unassembled WGS sequence"/>
</dbReference>
<name>A0A397U1U0_9GLOM</name>
<organism evidence="2 3">
    <name type="scientific">Gigaspora rosea</name>
    <dbReference type="NCBI Taxonomy" id="44941"/>
    <lineage>
        <taxon>Eukaryota</taxon>
        <taxon>Fungi</taxon>
        <taxon>Fungi incertae sedis</taxon>
        <taxon>Mucoromycota</taxon>
        <taxon>Glomeromycotina</taxon>
        <taxon>Glomeromycetes</taxon>
        <taxon>Diversisporales</taxon>
        <taxon>Gigasporaceae</taxon>
        <taxon>Gigaspora</taxon>
    </lineage>
</organism>
<keyword evidence="3" id="KW-1185">Reference proteome</keyword>
<gene>
    <name evidence="2" type="ORF">C2G38_2122653</name>
</gene>
<feature type="transmembrane region" description="Helical" evidence="1">
    <location>
        <begin position="12"/>
        <end position="32"/>
    </location>
</feature>
<reference evidence="2 3" key="1">
    <citation type="submission" date="2018-06" db="EMBL/GenBank/DDBJ databases">
        <title>Comparative genomics reveals the genomic features of Rhizophagus irregularis, R. cerebriforme, R. diaphanum and Gigaspora rosea, and their symbiotic lifestyle signature.</title>
        <authorList>
            <person name="Morin E."/>
            <person name="San Clemente H."/>
            <person name="Chen E.C.H."/>
            <person name="De La Providencia I."/>
            <person name="Hainaut M."/>
            <person name="Kuo A."/>
            <person name="Kohler A."/>
            <person name="Murat C."/>
            <person name="Tang N."/>
            <person name="Roy S."/>
            <person name="Loubradou J."/>
            <person name="Henrissat B."/>
            <person name="Grigoriev I.V."/>
            <person name="Corradi N."/>
            <person name="Roux C."/>
            <person name="Martin F.M."/>
        </authorList>
    </citation>
    <scope>NUCLEOTIDE SEQUENCE [LARGE SCALE GENOMIC DNA]</scope>
    <source>
        <strain evidence="2 3">DAOM 194757</strain>
    </source>
</reference>
<evidence type="ECO:0000313" key="3">
    <source>
        <dbReference type="Proteomes" id="UP000266673"/>
    </source>
</evidence>
<comment type="caution">
    <text evidence="2">The sequence shown here is derived from an EMBL/GenBank/DDBJ whole genome shotgun (WGS) entry which is preliminary data.</text>
</comment>
<dbReference type="AlphaFoldDB" id="A0A397U1U0"/>
<evidence type="ECO:0000313" key="2">
    <source>
        <dbReference type="EMBL" id="RIB03621.1"/>
    </source>
</evidence>
<dbReference type="EMBL" id="QKWP01002359">
    <property type="protein sequence ID" value="RIB03621.1"/>
    <property type="molecule type" value="Genomic_DNA"/>
</dbReference>
<proteinExistence type="predicted"/>
<evidence type="ECO:0000256" key="1">
    <source>
        <dbReference type="SAM" id="Phobius"/>
    </source>
</evidence>
<keyword evidence="1" id="KW-1133">Transmembrane helix</keyword>